<evidence type="ECO:0000313" key="5">
    <source>
        <dbReference type="EMBL" id="KAF0694397.1"/>
    </source>
</evidence>
<dbReference type="Gene3D" id="1.10.510.10">
    <property type="entry name" value="Transferase(Phosphotransferase) domain 1"/>
    <property type="match status" value="1"/>
</dbReference>
<dbReference type="InterPro" id="IPR002110">
    <property type="entry name" value="Ankyrin_rpt"/>
</dbReference>
<dbReference type="InterPro" id="IPR002048">
    <property type="entry name" value="EF_hand_dom"/>
</dbReference>
<dbReference type="PROSITE" id="PS00018">
    <property type="entry name" value="EF_HAND_1"/>
    <property type="match status" value="1"/>
</dbReference>
<dbReference type="AlphaFoldDB" id="A0A485L1S1"/>
<proteinExistence type="inferred from homology"/>
<feature type="domain" description="EF-hand" evidence="4">
    <location>
        <begin position="363"/>
        <end position="398"/>
    </location>
</feature>
<dbReference type="Gene3D" id="1.25.40.20">
    <property type="entry name" value="Ankyrin repeat-containing domain"/>
    <property type="match status" value="1"/>
</dbReference>
<reference evidence="5" key="2">
    <citation type="submission" date="2019-06" db="EMBL/GenBank/DDBJ databases">
        <title>Genomics analysis of Aphanomyces spp. identifies a new class of oomycete effector associated with host adaptation.</title>
        <authorList>
            <person name="Gaulin E."/>
        </authorList>
    </citation>
    <scope>NUCLEOTIDE SEQUENCE</scope>
    <source>
        <strain evidence="5">CBS 578.67</strain>
    </source>
</reference>
<dbReference type="SMART" id="SM00220">
    <property type="entry name" value="S_TKc"/>
    <property type="match status" value="1"/>
</dbReference>
<dbReference type="EMBL" id="VJMH01005572">
    <property type="protein sequence ID" value="KAF0694397.1"/>
    <property type="molecule type" value="Genomic_DNA"/>
</dbReference>
<organism evidence="6 7">
    <name type="scientific">Aphanomyces stellatus</name>
    <dbReference type="NCBI Taxonomy" id="120398"/>
    <lineage>
        <taxon>Eukaryota</taxon>
        <taxon>Sar</taxon>
        <taxon>Stramenopiles</taxon>
        <taxon>Oomycota</taxon>
        <taxon>Saprolegniomycetes</taxon>
        <taxon>Saprolegniales</taxon>
        <taxon>Verrucalvaceae</taxon>
        <taxon>Aphanomyces</taxon>
    </lineage>
</organism>
<dbReference type="GO" id="GO:0005634">
    <property type="term" value="C:nucleus"/>
    <property type="evidence" value="ECO:0007669"/>
    <property type="project" value="TreeGrafter"/>
</dbReference>
<evidence type="ECO:0000313" key="6">
    <source>
        <dbReference type="EMBL" id="VFT91555.1"/>
    </source>
</evidence>
<sequence length="960" mass="108379">MITSELIIDELSIETRLEMELMGNESVQDLLVAAKCDRVDLMQKILDKGHVDVNSLGDAEDADGVEDARTTLMCASSYGHVDAVRHLLSRRGIQVNIQSGHFKQSALMSASAMRHLDVVQALLESRDLDINLRDRTSWSALMYASNRNHVDVVTALLLHKDISVSAIEEAVQFLIKSDKYDMSGKLFIECCAQYLDSELAMSLLNLDMPIEIHNGGLISRQDHSFSWTTFMDVTHPVALAVRQSCVETILSLPKFEPYTQELLHELAFAKDQHGREVIQITDASLRKYFYDRLYYCGRYQMFQGPPMHVSDTSVVVLAYDHGICTQVFEEHKNSNGYLDMAGFVICNEILGRVASKFKKDKKRDKEIWQGEFILWDKDGNGMLSEDEFLRFCEQHFGGKIKVAMKFMKSADEYDREIGNRQNLSAKFALSVLPAEEQSVFQENLKRLNVNGGYEMSDYPFVMVMPAADRSLEDIYLKERPGENERRILLQQVAECLRHLHEFDLVHGDLKKLNVVRVGNQVKLIDFDATAAFGEPVGAKFSSGSLPPELFYELKTDAERQIYCQHWSNIESLNLDLWQKIKPKNGFVVKTYQHTRAELPYELVKAHPSLDVWAFGALMYQIYSGEELVSTDINQDVVEDKIAQAATWTQEKLNSRIQNKISNATVRDLLQKLLVVDPDNRMTMEAILGDSYFKVESLTMGQTLKAIECGMSRIDGKVDVMNLHVKNIQKQIDDCAELTKASLDQLAATTQDIMRGMFESTEVTIPTSFVILPVDMTTIANGDTNLDGIVRFMCEKSIELGTTFARAIHGTSFFVPQGEPLFLYLVDEIEGTPVVPTSSDQAYPIRIDTQSPQFLAVAMPYLQTGLKLLKSVNTVAQLAKFVGVSAGPFVEKAIQLVERAQTKSSVDGFEVVRSAIQTSIDVPIPVQRIRGAALRELKRFFNEMDPLETFSGLRRTKRQEN</sequence>
<dbReference type="GO" id="GO:0005524">
    <property type="term" value="F:ATP binding"/>
    <property type="evidence" value="ECO:0007669"/>
    <property type="project" value="InterPro"/>
</dbReference>
<gene>
    <name evidence="6" type="primary">Aste57867_14737</name>
    <name evidence="5" type="ORF">As57867_014682</name>
    <name evidence="6" type="ORF">ASTE57867_14737</name>
</gene>
<evidence type="ECO:0000256" key="2">
    <source>
        <dbReference type="ARBA" id="ARBA00024334"/>
    </source>
</evidence>
<evidence type="ECO:0000256" key="1">
    <source>
        <dbReference type="ARBA" id="ARBA00022837"/>
    </source>
</evidence>
<comment type="similarity">
    <text evidence="2">Belongs to the protein kinase superfamily. Ser/Thr protein kinase family. CDPK subfamily.</text>
</comment>
<keyword evidence="1" id="KW-0106">Calcium</keyword>
<dbReference type="Pfam" id="PF12796">
    <property type="entry name" value="Ank_2"/>
    <property type="match status" value="1"/>
</dbReference>
<dbReference type="PANTHER" id="PTHR44167:SF24">
    <property type="entry name" value="SERINE_THREONINE-PROTEIN KINASE CHK2"/>
    <property type="match status" value="1"/>
</dbReference>
<dbReference type="InterPro" id="IPR011009">
    <property type="entry name" value="Kinase-like_dom_sf"/>
</dbReference>
<dbReference type="Gene3D" id="1.10.238.10">
    <property type="entry name" value="EF-hand"/>
    <property type="match status" value="1"/>
</dbReference>
<dbReference type="SUPFAM" id="SSF48403">
    <property type="entry name" value="Ankyrin repeat"/>
    <property type="match status" value="1"/>
</dbReference>
<name>A0A485L1S1_9STRA</name>
<dbReference type="GO" id="GO:0005509">
    <property type="term" value="F:calcium ion binding"/>
    <property type="evidence" value="ECO:0007669"/>
    <property type="project" value="InterPro"/>
</dbReference>
<evidence type="ECO:0000259" key="3">
    <source>
        <dbReference type="PROSITE" id="PS50011"/>
    </source>
</evidence>
<keyword evidence="7" id="KW-1185">Reference proteome</keyword>
<dbReference type="PROSITE" id="PS50011">
    <property type="entry name" value="PROTEIN_KINASE_DOM"/>
    <property type="match status" value="1"/>
</dbReference>
<evidence type="ECO:0000259" key="4">
    <source>
        <dbReference type="PROSITE" id="PS50222"/>
    </source>
</evidence>
<dbReference type="GO" id="GO:0005737">
    <property type="term" value="C:cytoplasm"/>
    <property type="evidence" value="ECO:0007669"/>
    <property type="project" value="TreeGrafter"/>
</dbReference>
<protein>
    <submittedName>
        <fullName evidence="6">Aste57867_14737 protein</fullName>
    </submittedName>
</protein>
<dbReference type="InterPro" id="IPR036770">
    <property type="entry name" value="Ankyrin_rpt-contain_sf"/>
</dbReference>
<feature type="domain" description="Protein kinase" evidence="3">
    <location>
        <begin position="372"/>
        <end position="692"/>
    </location>
</feature>
<dbReference type="Pfam" id="PF00069">
    <property type="entry name" value="Pkinase"/>
    <property type="match status" value="2"/>
</dbReference>
<accession>A0A485L1S1</accession>
<dbReference type="Proteomes" id="UP000332933">
    <property type="component" value="Unassembled WGS sequence"/>
</dbReference>
<dbReference type="SUPFAM" id="SSF56112">
    <property type="entry name" value="Protein kinase-like (PK-like)"/>
    <property type="match status" value="1"/>
</dbReference>
<dbReference type="EMBL" id="CAADRA010005593">
    <property type="protein sequence ID" value="VFT91555.1"/>
    <property type="molecule type" value="Genomic_DNA"/>
</dbReference>
<dbReference type="InterPro" id="IPR011992">
    <property type="entry name" value="EF-hand-dom_pair"/>
</dbReference>
<dbReference type="PROSITE" id="PS50222">
    <property type="entry name" value="EF_HAND_2"/>
    <property type="match status" value="1"/>
</dbReference>
<reference evidence="6 7" key="1">
    <citation type="submission" date="2019-03" db="EMBL/GenBank/DDBJ databases">
        <authorList>
            <person name="Gaulin E."/>
            <person name="Dumas B."/>
        </authorList>
    </citation>
    <scope>NUCLEOTIDE SEQUENCE [LARGE SCALE GENOMIC DNA]</scope>
    <source>
        <strain evidence="6">CBS 568.67</strain>
    </source>
</reference>
<dbReference type="GO" id="GO:0004674">
    <property type="term" value="F:protein serine/threonine kinase activity"/>
    <property type="evidence" value="ECO:0007669"/>
    <property type="project" value="TreeGrafter"/>
</dbReference>
<dbReference type="SUPFAM" id="SSF47473">
    <property type="entry name" value="EF-hand"/>
    <property type="match status" value="1"/>
</dbReference>
<dbReference type="PANTHER" id="PTHR44167">
    <property type="entry name" value="OVARIAN-SPECIFIC SERINE/THREONINE-PROTEIN KINASE LOK-RELATED"/>
    <property type="match status" value="1"/>
</dbReference>
<dbReference type="Pfam" id="PF00023">
    <property type="entry name" value="Ank"/>
    <property type="match status" value="1"/>
</dbReference>
<dbReference type="GO" id="GO:0044773">
    <property type="term" value="P:mitotic DNA damage checkpoint signaling"/>
    <property type="evidence" value="ECO:0007669"/>
    <property type="project" value="TreeGrafter"/>
</dbReference>
<dbReference type="SMART" id="SM00248">
    <property type="entry name" value="ANK"/>
    <property type="match status" value="4"/>
</dbReference>
<dbReference type="OrthoDB" id="206385at2759"/>
<dbReference type="InterPro" id="IPR000719">
    <property type="entry name" value="Prot_kinase_dom"/>
</dbReference>
<evidence type="ECO:0000313" key="7">
    <source>
        <dbReference type="Proteomes" id="UP000332933"/>
    </source>
</evidence>
<dbReference type="InterPro" id="IPR018247">
    <property type="entry name" value="EF_Hand_1_Ca_BS"/>
</dbReference>